<accession>A0A836CA46</accession>
<evidence type="ECO:0000313" key="3">
    <source>
        <dbReference type="Proteomes" id="UP000664859"/>
    </source>
</evidence>
<gene>
    <name evidence="2" type="ORF">JKP88DRAFT_242190</name>
</gene>
<reference evidence="2" key="1">
    <citation type="submission" date="2021-02" db="EMBL/GenBank/DDBJ databases">
        <title>First Annotated Genome of the Yellow-green Alga Tribonema minus.</title>
        <authorList>
            <person name="Mahan K.M."/>
        </authorList>
    </citation>
    <scope>NUCLEOTIDE SEQUENCE</scope>
    <source>
        <strain evidence="2">UTEX B ZZ1240</strain>
    </source>
</reference>
<sequence>MARTVKRKMLKLDRSLYNKVSINIKNMMPDGSQGAVQRSAGPGGGVVGGTTVVQPGGFDPGMMQALMAQGATDNPIPLPKSEPPYQYSPPPAYPDTVYSDPSVMSVDPPPRKPPHQISIPTTPSFDWAEDNTGPETMSLAVPTPLPTPQPAGFGQAVIEAPRVAQPTTEEGIAAMEVDNIVKNAPGLSNREIRDDLASVMAPFAALLQQIENARSVEAQQNARERAAMFERLITAHAEQNRRVGKAVEAMLKNVRGTVQTSQLPALTPAVPPLSMGVAMPPTAPLALMPAPATPAPDPRGPYQWGAPPVPADEIVPVPSMRRRSTPIRTPLPSVEEAPPATEDGGFEEMKSGDTEPVPTPVPEVGGQMVPYAQPEAPRIQLAPEAQAFINGDAAPQFVSEDDPILARLIERTQGAKSVAIVRRDAPKADTEKTIRRLKIVLRAAEASQDDEVLGRAQRFINGLEDGSIQAGNIQTDVNRMFRNIKRADQRTAAKSYKSQEVLRERRYANGKQIRAKKIRSKILVEADVNYVTSGGVTLGSSGCTFTVSTKRNAGTYVAATMSTYGPSSYGGYTSLCIASMIPVTGNLWDRSSHWSELYRSRFGY</sequence>
<evidence type="ECO:0000256" key="1">
    <source>
        <dbReference type="SAM" id="MobiDB-lite"/>
    </source>
</evidence>
<dbReference type="AlphaFoldDB" id="A0A836CA46"/>
<dbReference type="EMBL" id="JAFCMP010000525">
    <property type="protein sequence ID" value="KAG5177503.1"/>
    <property type="molecule type" value="Genomic_DNA"/>
</dbReference>
<keyword evidence="3" id="KW-1185">Reference proteome</keyword>
<comment type="caution">
    <text evidence="2">The sequence shown here is derived from an EMBL/GenBank/DDBJ whole genome shotgun (WGS) entry which is preliminary data.</text>
</comment>
<proteinExistence type="predicted"/>
<evidence type="ECO:0000313" key="2">
    <source>
        <dbReference type="EMBL" id="KAG5177503.1"/>
    </source>
</evidence>
<name>A0A836CA46_9STRA</name>
<feature type="region of interest" description="Disordered" evidence="1">
    <location>
        <begin position="322"/>
        <end position="357"/>
    </location>
</feature>
<protein>
    <submittedName>
        <fullName evidence="2">Uncharacterized protein</fullName>
    </submittedName>
</protein>
<dbReference type="Proteomes" id="UP000664859">
    <property type="component" value="Unassembled WGS sequence"/>
</dbReference>
<organism evidence="2 3">
    <name type="scientific">Tribonema minus</name>
    <dbReference type="NCBI Taxonomy" id="303371"/>
    <lineage>
        <taxon>Eukaryota</taxon>
        <taxon>Sar</taxon>
        <taxon>Stramenopiles</taxon>
        <taxon>Ochrophyta</taxon>
        <taxon>PX clade</taxon>
        <taxon>Xanthophyceae</taxon>
        <taxon>Tribonematales</taxon>
        <taxon>Tribonemataceae</taxon>
        <taxon>Tribonema</taxon>
    </lineage>
</organism>